<dbReference type="InterPro" id="IPR012373">
    <property type="entry name" value="Ferrdict_sens_TM"/>
</dbReference>
<dbReference type="InterPro" id="IPR006860">
    <property type="entry name" value="FecR"/>
</dbReference>
<dbReference type="Gene3D" id="2.60.120.1440">
    <property type="match status" value="1"/>
</dbReference>
<dbReference type="InterPro" id="IPR032623">
    <property type="entry name" value="FecR_N"/>
</dbReference>
<evidence type="ECO:0000259" key="3">
    <source>
        <dbReference type="Pfam" id="PF16344"/>
    </source>
</evidence>
<dbReference type="PIRSF" id="PIRSF018266">
    <property type="entry name" value="FecR"/>
    <property type="match status" value="1"/>
</dbReference>
<accession>A0A5C7VZC3</accession>
<dbReference type="PANTHER" id="PTHR30273">
    <property type="entry name" value="PERIPLASMIC SIGNAL SENSOR AND SIGMA FACTOR ACTIVATOR FECR-RELATED"/>
    <property type="match status" value="1"/>
</dbReference>
<dbReference type="AlphaFoldDB" id="A0A5C7VZC3"/>
<dbReference type="PANTHER" id="PTHR30273:SF2">
    <property type="entry name" value="PROTEIN FECR"/>
    <property type="match status" value="1"/>
</dbReference>
<feature type="domain" description="Protein FecR C-terminal" evidence="3">
    <location>
        <begin position="242"/>
        <end position="302"/>
    </location>
</feature>
<proteinExistence type="predicted"/>
<sequence>MTSDPQDERLLKQALEWFFLLQSENCTDENRQQFSRWYYKNTANQAAYAHAERLWSELNQLKEKTSIPGLKEARLIRPKRSPARALGLAALTLVASALISIGWMEYNAETVTYVTRTGEQQTVTLIDGSSIDLNTATCLQVRISLLQRHIILDAGEAIFDVHHEWLRSFNVKAGNLTIHDIGTRFNVRLHNDAVSVAVLQGAVEINGERMDEGYQRNYQPGTGLSHSQPVDAEQIEAWRHGRLIFRQSPLREVVAELERYHSVRFLFADPSVARETLSGTFDSSDLDLFLASVEKILPVKVEHLPQEQVFLLDWARK</sequence>
<dbReference type="Pfam" id="PF04773">
    <property type="entry name" value="FecR"/>
    <property type="match status" value="1"/>
</dbReference>
<evidence type="ECO:0000313" key="4">
    <source>
        <dbReference type="EMBL" id="TXI30429.1"/>
    </source>
</evidence>
<evidence type="ECO:0000259" key="1">
    <source>
        <dbReference type="Pfam" id="PF04773"/>
    </source>
</evidence>
<comment type="caution">
    <text evidence="4">The sequence shown here is derived from an EMBL/GenBank/DDBJ whole genome shotgun (WGS) entry which is preliminary data.</text>
</comment>
<dbReference type="Gene3D" id="3.55.50.30">
    <property type="match status" value="1"/>
</dbReference>
<dbReference type="Proteomes" id="UP000321055">
    <property type="component" value="Unassembled WGS sequence"/>
</dbReference>
<protein>
    <submittedName>
        <fullName evidence="4">FecR family protein</fullName>
    </submittedName>
</protein>
<dbReference type="Pfam" id="PF16344">
    <property type="entry name" value="FecR_C"/>
    <property type="match status" value="1"/>
</dbReference>
<evidence type="ECO:0000259" key="2">
    <source>
        <dbReference type="Pfam" id="PF16220"/>
    </source>
</evidence>
<dbReference type="EMBL" id="SSFX01000014">
    <property type="protein sequence ID" value="TXI30429.1"/>
    <property type="molecule type" value="Genomic_DNA"/>
</dbReference>
<dbReference type="InterPro" id="IPR032508">
    <property type="entry name" value="FecR_C"/>
</dbReference>
<feature type="domain" description="FecR protein" evidence="1">
    <location>
        <begin position="112"/>
        <end position="204"/>
    </location>
</feature>
<dbReference type="Pfam" id="PF16220">
    <property type="entry name" value="DUF4880"/>
    <property type="match status" value="1"/>
</dbReference>
<feature type="domain" description="FecR N-terminal" evidence="2">
    <location>
        <begin position="12"/>
        <end position="54"/>
    </location>
</feature>
<gene>
    <name evidence="4" type="ORF">E6Q60_01445</name>
</gene>
<evidence type="ECO:0000313" key="5">
    <source>
        <dbReference type="Proteomes" id="UP000321055"/>
    </source>
</evidence>
<dbReference type="GO" id="GO:0016989">
    <property type="term" value="F:sigma factor antagonist activity"/>
    <property type="evidence" value="ECO:0007669"/>
    <property type="project" value="TreeGrafter"/>
</dbReference>
<organism evidence="4 5">
    <name type="scientific">Nitrosomonas oligotropha</name>
    <dbReference type="NCBI Taxonomy" id="42354"/>
    <lineage>
        <taxon>Bacteria</taxon>
        <taxon>Pseudomonadati</taxon>
        <taxon>Pseudomonadota</taxon>
        <taxon>Betaproteobacteria</taxon>
        <taxon>Nitrosomonadales</taxon>
        <taxon>Nitrosomonadaceae</taxon>
        <taxon>Nitrosomonas</taxon>
    </lineage>
</organism>
<reference evidence="4 5" key="1">
    <citation type="submission" date="2018-09" db="EMBL/GenBank/DDBJ databases">
        <title>Metagenome Assembled Genomes from an Advanced Water Purification Facility.</title>
        <authorList>
            <person name="Stamps B.W."/>
            <person name="Spear J.R."/>
        </authorList>
    </citation>
    <scope>NUCLEOTIDE SEQUENCE [LARGE SCALE GENOMIC DNA]</scope>
    <source>
        <strain evidence="4">Bin_54_1</strain>
    </source>
</reference>
<name>A0A5C7VZC3_9PROT</name>